<organism evidence="1 2">
    <name type="scientific">Brassica carinata</name>
    <name type="common">Ethiopian mustard</name>
    <name type="synonym">Abyssinian cabbage</name>
    <dbReference type="NCBI Taxonomy" id="52824"/>
    <lineage>
        <taxon>Eukaryota</taxon>
        <taxon>Viridiplantae</taxon>
        <taxon>Streptophyta</taxon>
        <taxon>Embryophyta</taxon>
        <taxon>Tracheophyta</taxon>
        <taxon>Spermatophyta</taxon>
        <taxon>Magnoliopsida</taxon>
        <taxon>eudicotyledons</taxon>
        <taxon>Gunneridae</taxon>
        <taxon>Pentapetalae</taxon>
        <taxon>rosids</taxon>
        <taxon>malvids</taxon>
        <taxon>Brassicales</taxon>
        <taxon>Brassicaceae</taxon>
        <taxon>Brassiceae</taxon>
        <taxon>Brassica</taxon>
    </lineage>
</organism>
<sequence>MKFSLKGEPESRSTDDYWRFWDTVYWRWREPVPVIKMQKKNVNLSGQQSFSKCQFQVLHFLFSGSSYEENDVRESAMYEEKDEKNLAQEREVVRMRINSFENR</sequence>
<dbReference type="EMBL" id="JAAMPC010000013">
    <property type="protein sequence ID" value="KAG2268172.1"/>
    <property type="molecule type" value="Genomic_DNA"/>
</dbReference>
<dbReference type="Proteomes" id="UP000886595">
    <property type="component" value="Unassembled WGS sequence"/>
</dbReference>
<comment type="caution">
    <text evidence="1">The sequence shown here is derived from an EMBL/GenBank/DDBJ whole genome shotgun (WGS) entry which is preliminary data.</text>
</comment>
<keyword evidence="2" id="KW-1185">Reference proteome</keyword>
<evidence type="ECO:0000313" key="1">
    <source>
        <dbReference type="EMBL" id="KAG2268172.1"/>
    </source>
</evidence>
<reference evidence="1 2" key="1">
    <citation type="submission" date="2020-02" db="EMBL/GenBank/DDBJ databases">
        <authorList>
            <person name="Ma Q."/>
            <person name="Huang Y."/>
            <person name="Song X."/>
            <person name="Pei D."/>
        </authorList>
    </citation>
    <scope>NUCLEOTIDE SEQUENCE [LARGE SCALE GENOMIC DNA]</scope>
    <source>
        <strain evidence="1">Sxm20200214</strain>
        <tissue evidence="1">Leaf</tissue>
    </source>
</reference>
<gene>
    <name evidence="1" type="ORF">Bca52824_062727</name>
</gene>
<dbReference type="AlphaFoldDB" id="A0A8X7U710"/>
<name>A0A8X7U710_BRACI</name>
<accession>A0A8X7U710</accession>
<evidence type="ECO:0000313" key="2">
    <source>
        <dbReference type="Proteomes" id="UP000886595"/>
    </source>
</evidence>
<proteinExistence type="predicted"/>
<protein>
    <submittedName>
        <fullName evidence="1">Uncharacterized protein</fullName>
    </submittedName>
</protein>